<reference evidence="5" key="1">
    <citation type="submission" date="2019-10" db="EMBL/GenBank/DDBJ databases">
        <authorList>
            <person name="Zhang R."/>
            <person name="Pan Y."/>
            <person name="Wang J."/>
            <person name="Ma R."/>
            <person name="Yu S."/>
        </authorList>
    </citation>
    <scope>NUCLEOTIDE SEQUENCE</scope>
    <source>
        <strain evidence="5">LA-IB0</strain>
        <tissue evidence="5">Leaf</tissue>
    </source>
</reference>
<accession>A0AAV6W3F9</accession>
<comment type="caution">
    <text evidence="3">Lacks conserved residue(s) required for the propagation of feature annotation.</text>
</comment>
<feature type="region of interest" description="Leucine repeat II (LRII)" evidence="3">
    <location>
        <begin position="295"/>
        <end position="327"/>
    </location>
</feature>
<feature type="short sequence motif" description="VHIID" evidence="3">
    <location>
        <begin position="245"/>
        <end position="249"/>
    </location>
</feature>
<keyword evidence="1" id="KW-0805">Transcription regulation</keyword>
<dbReference type="Pfam" id="PF03514">
    <property type="entry name" value="GRAS"/>
    <property type="match status" value="1"/>
</dbReference>
<feature type="compositionally biased region" description="Basic residues" evidence="4">
    <location>
        <begin position="25"/>
        <end position="41"/>
    </location>
</feature>
<evidence type="ECO:0000256" key="3">
    <source>
        <dbReference type="PROSITE-ProRule" id="PRU01191"/>
    </source>
</evidence>
<proteinExistence type="inferred from homology"/>
<comment type="similarity">
    <text evidence="3">Belongs to the GRAS family.</text>
</comment>
<gene>
    <name evidence="5" type="ORF">BUALT_BualtUnG0053400</name>
</gene>
<dbReference type="AlphaFoldDB" id="A0AAV6W3F9"/>
<dbReference type="InterPro" id="IPR005202">
    <property type="entry name" value="TF_GRAS"/>
</dbReference>
<dbReference type="PANTHER" id="PTHR31636">
    <property type="entry name" value="OSJNBA0084A10.13 PROTEIN-RELATED"/>
    <property type="match status" value="1"/>
</dbReference>
<evidence type="ECO:0000313" key="5">
    <source>
        <dbReference type="EMBL" id="KAG8362662.1"/>
    </source>
</evidence>
<dbReference type="Proteomes" id="UP000826271">
    <property type="component" value="Unassembled WGS sequence"/>
</dbReference>
<evidence type="ECO:0008006" key="7">
    <source>
        <dbReference type="Google" id="ProtNLM"/>
    </source>
</evidence>
<comment type="caution">
    <text evidence="5">The sequence shown here is derived from an EMBL/GenBank/DDBJ whole genome shotgun (WGS) entry which is preliminary data.</text>
</comment>
<protein>
    <recommendedName>
        <fullName evidence="7">Scarecrow-like protein 15</fullName>
    </recommendedName>
</protein>
<feature type="region of interest" description="Disordered" evidence="4">
    <location>
        <begin position="25"/>
        <end position="61"/>
    </location>
</feature>
<evidence type="ECO:0000313" key="6">
    <source>
        <dbReference type="Proteomes" id="UP000826271"/>
    </source>
</evidence>
<keyword evidence="2" id="KW-0804">Transcription</keyword>
<evidence type="ECO:0000256" key="2">
    <source>
        <dbReference type="ARBA" id="ARBA00023163"/>
    </source>
</evidence>
<sequence length="401" mass="45224">MRLYNYTIQDCYKTTRTIEFRHCHHPDHHSSAHRGRLRAKVSSRAPRKPEPVALRPGSNIINTGPVCDDPLQLEDDVLINQHLDDWDSLMRELGLHDDSTPFPQTHSDHQTTTHQITQTDHIQLSPTSPRYSNNWNVGFDYVDELIRLAECFETTQSNSDTSYWHGSINASDLPPESPSSELLSILRKLFSPYSPGQLGQLGRVLRRSFKPSSPETFSSISPIPMFSSFTANQAVLEAMEGSMHVHVIDFDIGLGGHWASFMKDVADKADSHKSAPAVLRISAIVPEEYGLESGLIRENLTQFARELNIRFDIEFILIRSFEYLSFKAMKFRDGEKVAVLLSPAIFRHVGTGFLNDLRRISPHVVVHVDIEGQMGFGTSSYRQIVIDGLEFYPRSGISGSC</sequence>
<evidence type="ECO:0000256" key="4">
    <source>
        <dbReference type="SAM" id="MobiDB-lite"/>
    </source>
</evidence>
<name>A0AAV6W3F9_9LAMI</name>
<dbReference type="PROSITE" id="PS50985">
    <property type="entry name" value="GRAS"/>
    <property type="match status" value="1"/>
</dbReference>
<evidence type="ECO:0000256" key="1">
    <source>
        <dbReference type="ARBA" id="ARBA00023015"/>
    </source>
</evidence>
<dbReference type="EMBL" id="WHWC01000366">
    <property type="protein sequence ID" value="KAG8362662.1"/>
    <property type="molecule type" value="Genomic_DNA"/>
</dbReference>
<organism evidence="5 6">
    <name type="scientific">Buddleja alternifolia</name>
    <dbReference type="NCBI Taxonomy" id="168488"/>
    <lineage>
        <taxon>Eukaryota</taxon>
        <taxon>Viridiplantae</taxon>
        <taxon>Streptophyta</taxon>
        <taxon>Embryophyta</taxon>
        <taxon>Tracheophyta</taxon>
        <taxon>Spermatophyta</taxon>
        <taxon>Magnoliopsida</taxon>
        <taxon>eudicotyledons</taxon>
        <taxon>Gunneridae</taxon>
        <taxon>Pentapetalae</taxon>
        <taxon>asterids</taxon>
        <taxon>lamiids</taxon>
        <taxon>Lamiales</taxon>
        <taxon>Scrophulariaceae</taxon>
        <taxon>Buddlejeae</taxon>
        <taxon>Buddleja</taxon>
    </lineage>
</organism>
<keyword evidence="6" id="KW-1185">Reference proteome</keyword>